<dbReference type="GO" id="GO:0005524">
    <property type="term" value="F:ATP binding"/>
    <property type="evidence" value="ECO:0007669"/>
    <property type="project" value="UniProtKB-KW"/>
</dbReference>
<dbReference type="InterPro" id="IPR017456">
    <property type="entry name" value="CTP_synthase_N"/>
</dbReference>
<dbReference type="FunFam" id="3.40.50.300:FF:000009">
    <property type="entry name" value="CTP synthase"/>
    <property type="match status" value="1"/>
</dbReference>
<dbReference type="PANTHER" id="PTHR11550">
    <property type="entry name" value="CTP SYNTHASE"/>
    <property type="match status" value="1"/>
</dbReference>
<evidence type="ECO:0000259" key="17">
    <source>
        <dbReference type="Pfam" id="PF00117"/>
    </source>
</evidence>
<dbReference type="STRING" id="1841860.GCA_900157375_04757"/>
<organism evidence="19 20">
    <name type="scientific">Mycobacterium rhizamassiliense</name>
    <dbReference type="NCBI Taxonomy" id="1841860"/>
    <lineage>
        <taxon>Bacteria</taxon>
        <taxon>Bacillati</taxon>
        <taxon>Actinomycetota</taxon>
        <taxon>Actinomycetes</taxon>
        <taxon>Mycobacteriales</taxon>
        <taxon>Mycobacteriaceae</taxon>
        <taxon>Mycobacterium</taxon>
    </lineage>
</organism>
<evidence type="ECO:0000256" key="13">
    <source>
        <dbReference type="ARBA" id="ARBA00075170"/>
    </source>
</evidence>
<dbReference type="FunFam" id="3.40.50.880:FF:000002">
    <property type="entry name" value="CTP synthase"/>
    <property type="match status" value="1"/>
</dbReference>
<dbReference type="GO" id="GO:0044210">
    <property type="term" value="P:'de novo' CTP biosynthetic process"/>
    <property type="evidence" value="ECO:0007669"/>
    <property type="project" value="UniProtKB-UniPathway"/>
</dbReference>
<dbReference type="InterPro" id="IPR029062">
    <property type="entry name" value="Class_I_gatase-like"/>
</dbReference>
<dbReference type="PANTHER" id="PTHR11550:SF0">
    <property type="entry name" value="CTP SYNTHASE-RELATED"/>
    <property type="match status" value="1"/>
</dbReference>
<dbReference type="InterPro" id="IPR033828">
    <property type="entry name" value="GATase1_CTP_Synthase"/>
</dbReference>
<evidence type="ECO:0000256" key="14">
    <source>
        <dbReference type="ARBA" id="ARBA00079941"/>
    </source>
</evidence>
<dbReference type="EC" id="6.3.4.2" evidence="3"/>
<keyword evidence="8" id="KW-0460">Magnesium</keyword>
<comment type="catalytic activity">
    <reaction evidence="11">
        <text>UTP + L-glutamine + ATP + H2O = CTP + L-glutamate + ADP + phosphate + 2 H(+)</text>
        <dbReference type="Rhea" id="RHEA:26426"/>
        <dbReference type="ChEBI" id="CHEBI:15377"/>
        <dbReference type="ChEBI" id="CHEBI:15378"/>
        <dbReference type="ChEBI" id="CHEBI:29985"/>
        <dbReference type="ChEBI" id="CHEBI:30616"/>
        <dbReference type="ChEBI" id="CHEBI:37563"/>
        <dbReference type="ChEBI" id="CHEBI:43474"/>
        <dbReference type="ChEBI" id="CHEBI:46398"/>
        <dbReference type="ChEBI" id="CHEBI:58359"/>
        <dbReference type="ChEBI" id="CHEBI:456216"/>
        <dbReference type="EC" id="6.3.4.2"/>
    </reaction>
</comment>
<reference evidence="19 20" key="1">
    <citation type="submission" date="2017-01" db="EMBL/GenBank/DDBJ databases">
        <authorList>
            <consortium name="Urmite Genomes"/>
        </authorList>
    </citation>
    <scope>NUCLEOTIDE SEQUENCE [LARGE SCALE GENOMIC DNA]</scope>
    <source>
        <strain evidence="19 20">AB57</strain>
    </source>
</reference>
<keyword evidence="4" id="KW-0436">Ligase</keyword>
<evidence type="ECO:0000256" key="2">
    <source>
        <dbReference type="ARBA" id="ARBA00007533"/>
    </source>
</evidence>
<dbReference type="EMBL" id="FUFA01000005">
    <property type="protein sequence ID" value="SPM36912.1"/>
    <property type="molecule type" value="Genomic_DNA"/>
</dbReference>
<keyword evidence="9" id="KW-0315">Glutamine amidotransferase</keyword>
<dbReference type="UniPathway" id="UPA00159">
    <property type="reaction ID" value="UER00277"/>
</dbReference>
<dbReference type="Pfam" id="PF00117">
    <property type="entry name" value="GATase"/>
    <property type="match status" value="1"/>
</dbReference>
<keyword evidence="6" id="KW-0547">Nucleotide-binding</keyword>
<evidence type="ECO:0000256" key="7">
    <source>
        <dbReference type="ARBA" id="ARBA00022840"/>
    </source>
</evidence>
<evidence type="ECO:0000256" key="8">
    <source>
        <dbReference type="ARBA" id="ARBA00022842"/>
    </source>
</evidence>
<feature type="domain" description="Glutamine amidotransferase" evidence="17">
    <location>
        <begin position="313"/>
        <end position="542"/>
    </location>
</feature>
<feature type="domain" description="CTP synthase N-terminal" evidence="18">
    <location>
        <begin position="10"/>
        <end position="278"/>
    </location>
</feature>
<dbReference type="AlphaFoldDB" id="A0A2U3NZI7"/>
<dbReference type="Gene3D" id="3.40.50.300">
    <property type="entry name" value="P-loop containing nucleotide triphosphate hydrolases"/>
    <property type="match status" value="1"/>
</dbReference>
<evidence type="ECO:0000313" key="20">
    <source>
        <dbReference type="Proteomes" id="UP000240988"/>
    </source>
</evidence>
<evidence type="ECO:0000256" key="5">
    <source>
        <dbReference type="ARBA" id="ARBA00022723"/>
    </source>
</evidence>
<dbReference type="InterPro" id="IPR004468">
    <property type="entry name" value="CTP_synthase"/>
</dbReference>
<evidence type="ECO:0000256" key="1">
    <source>
        <dbReference type="ARBA" id="ARBA00005171"/>
    </source>
</evidence>
<evidence type="ECO:0000256" key="12">
    <source>
        <dbReference type="ARBA" id="ARBA00070745"/>
    </source>
</evidence>
<dbReference type="GO" id="GO:0003883">
    <property type="term" value="F:CTP synthase activity"/>
    <property type="evidence" value="ECO:0007669"/>
    <property type="project" value="UniProtKB-EC"/>
</dbReference>
<keyword evidence="7" id="KW-0067">ATP-binding</keyword>
<dbReference type="CDD" id="cd03113">
    <property type="entry name" value="CTPS_N"/>
    <property type="match status" value="1"/>
</dbReference>
<comment type="pathway">
    <text evidence="1">Pyrimidine metabolism; CTP biosynthesis via de novo pathway; CTP from UDP: step 2/2.</text>
</comment>
<dbReference type="Proteomes" id="UP000240988">
    <property type="component" value="Unassembled WGS sequence"/>
</dbReference>
<dbReference type="InterPro" id="IPR027417">
    <property type="entry name" value="P-loop_NTPase"/>
</dbReference>
<evidence type="ECO:0000256" key="10">
    <source>
        <dbReference type="ARBA" id="ARBA00022975"/>
    </source>
</evidence>
<evidence type="ECO:0000256" key="15">
    <source>
        <dbReference type="ARBA" id="ARBA00083191"/>
    </source>
</evidence>
<evidence type="ECO:0000256" key="16">
    <source>
        <dbReference type="SAM" id="MobiDB-lite"/>
    </source>
</evidence>
<protein>
    <recommendedName>
        <fullName evidence="12">CTP synthase</fullName>
        <ecNumber evidence="3">6.3.4.2</ecNumber>
    </recommendedName>
    <alternativeName>
        <fullName evidence="14">Cytidine 5'-triphosphate synthase</fullName>
    </alternativeName>
    <alternativeName>
        <fullName evidence="15">Cytidine triphosphate synthetase</fullName>
    </alternativeName>
    <alternativeName>
        <fullName evidence="13">UTP--ammonia ligase</fullName>
    </alternativeName>
</protein>
<proteinExistence type="inferred from homology"/>
<dbReference type="GO" id="GO:0016829">
    <property type="term" value="F:lyase activity"/>
    <property type="evidence" value="ECO:0007669"/>
    <property type="project" value="UniProtKB-KW"/>
</dbReference>
<dbReference type="NCBIfam" id="NF003792">
    <property type="entry name" value="PRK05380.1"/>
    <property type="match status" value="1"/>
</dbReference>
<feature type="compositionally biased region" description="Basic and acidic residues" evidence="16">
    <location>
        <begin position="567"/>
        <end position="583"/>
    </location>
</feature>
<keyword evidence="20" id="KW-1185">Reference proteome</keyword>
<dbReference type="Pfam" id="PF06418">
    <property type="entry name" value="CTP_synth_N"/>
    <property type="match status" value="1"/>
</dbReference>
<feature type="region of interest" description="Disordered" evidence="16">
    <location>
        <begin position="557"/>
        <end position="583"/>
    </location>
</feature>
<keyword evidence="19" id="KW-0456">Lyase</keyword>
<gene>
    <name evidence="19" type="ORF">MRAB57_4754</name>
</gene>
<dbReference type="SUPFAM" id="SSF52540">
    <property type="entry name" value="P-loop containing nucleoside triphosphate hydrolases"/>
    <property type="match status" value="1"/>
</dbReference>
<evidence type="ECO:0000256" key="3">
    <source>
        <dbReference type="ARBA" id="ARBA00012291"/>
    </source>
</evidence>
<evidence type="ECO:0000256" key="6">
    <source>
        <dbReference type="ARBA" id="ARBA00022741"/>
    </source>
</evidence>
<dbReference type="PROSITE" id="PS51273">
    <property type="entry name" value="GATASE_TYPE_1"/>
    <property type="match status" value="1"/>
</dbReference>
<dbReference type="GO" id="GO:0005829">
    <property type="term" value="C:cytosol"/>
    <property type="evidence" value="ECO:0007669"/>
    <property type="project" value="TreeGrafter"/>
</dbReference>
<evidence type="ECO:0000256" key="11">
    <source>
        <dbReference type="ARBA" id="ARBA00047781"/>
    </source>
</evidence>
<comment type="similarity">
    <text evidence="2">Belongs to the CTP synthase family.</text>
</comment>
<evidence type="ECO:0000256" key="4">
    <source>
        <dbReference type="ARBA" id="ARBA00022598"/>
    </source>
</evidence>
<dbReference type="GO" id="GO:0097268">
    <property type="term" value="C:cytoophidium"/>
    <property type="evidence" value="ECO:0007669"/>
    <property type="project" value="UniProtKB-ARBA"/>
</dbReference>
<dbReference type="GO" id="GO:0046872">
    <property type="term" value="F:metal ion binding"/>
    <property type="evidence" value="ECO:0007669"/>
    <property type="project" value="UniProtKB-KW"/>
</dbReference>
<evidence type="ECO:0000256" key="9">
    <source>
        <dbReference type="ARBA" id="ARBA00022962"/>
    </source>
</evidence>
<keyword evidence="5" id="KW-0479">Metal-binding</keyword>
<dbReference type="SUPFAM" id="SSF52317">
    <property type="entry name" value="Class I glutamine amidotransferase-like"/>
    <property type="match status" value="1"/>
</dbReference>
<dbReference type="GO" id="GO:0042802">
    <property type="term" value="F:identical protein binding"/>
    <property type="evidence" value="ECO:0007669"/>
    <property type="project" value="TreeGrafter"/>
</dbReference>
<dbReference type="HAMAP" id="MF_01227">
    <property type="entry name" value="PyrG"/>
    <property type="match status" value="1"/>
</dbReference>
<dbReference type="GO" id="GO:0019856">
    <property type="term" value="P:pyrimidine nucleobase biosynthetic process"/>
    <property type="evidence" value="ECO:0007669"/>
    <property type="project" value="TreeGrafter"/>
</dbReference>
<accession>A0A2U3NZI7</accession>
<dbReference type="NCBIfam" id="TIGR00337">
    <property type="entry name" value="PyrG"/>
    <property type="match status" value="1"/>
</dbReference>
<evidence type="ECO:0000259" key="18">
    <source>
        <dbReference type="Pfam" id="PF06418"/>
    </source>
</evidence>
<name>A0A2U3NZI7_9MYCO</name>
<sequence length="583" mass="63547">VRKHPQTATKHLFVSGGVASSLGKGLTASSLGQLLTARGLHVTMQKLDPYLNVDPGTMNPFQHGEVFVTEDGAETDLDVGHYERFLDRDLSGSANVTTGQVYSAVIAKERRGEYLGDTVQVIPHITDEIKRRILEMAEPDADGRRPDVVITEIGGTVGDIESQPFLEAARQVRHDVGRENVFFLHVSLVPYLAPSGELKTKPTQHSVAALRSIGISPDALILRCDRPVPEPLKNKIALMCDVDIDGVISTPDAPSIYDIPKVLHREELDAFVVRRLSLPFRDVDWTQWNDLLQRVHEPHETVRIALVGKYVDLSDAYLSVTEALRAGGFKHHAKVEMVWVPSDDCASAAGATSSLGDVHGVLIPGGFGIRGIEGKIGAIRYARSRGLPVLGLCLGLQCIVIEAARSVGITEANSAEFEPSTPDPVISTMADQEEIVAGEADLGGTMRLGAYPAVLEPDSIVAQAYESTHVSERHRHRYEVNNAYRDKIAESGLRFSGTSPDGHLVEFVEYPADIHPFIVGTQAHPELKSRPTRPHPLFAAFVGAALDYRAGEQLPVEIPEHTSNGNQHRESAERQRPEPATRG</sequence>
<keyword evidence="10" id="KW-0665">Pyrimidine biosynthesis</keyword>
<dbReference type="CDD" id="cd01746">
    <property type="entry name" value="GATase1_CTP_Synthase"/>
    <property type="match status" value="1"/>
</dbReference>
<dbReference type="Gene3D" id="3.40.50.880">
    <property type="match status" value="1"/>
</dbReference>
<feature type="non-terminal residue" evidence="19">
    <location>
        <position position="1"/>
    </location>
</feature>
<dbReference type="InterPro" id="IPR017926">
    <property type="entry name" value="GATASE"/>
</dbReference>
<evidence type="ECO:0000313" key="19">
    <source>
        <dbReference type="EMBL" id="SPM36912.1"/>
    </source>
</evidence>